<comment type="caution">
    <text evidence="1">The sequence shown here is derived from an EMBL/GenBank/DDBJ whole genome shotgun (WGS) entry which is preliminary data.</text>
</comment>
<name>A0A9N8QLY3_9BASI</name>
<evidence type="ECO:0000313" key="2">
    <source>
        <dbReference type="Proteomes" id="UP000836404"/>
    </source>
</evidence>
<evidence type="ECO:0000313" key="1">
    <source>
        <dbReference type="EMBL" id="CAD6959915.1"/>
    </source>
</evidence>
<protein>
    <submittedName>
        <fullName evidence="1">Uncharacterized protein</fullName>
    </submittedName>
</protein>
<dbReference type="EMBL" id="CAJHJF010006919">
    <property type="protein sequence ID" value="CAD6959915.1"/>
    <property type="molecule type" value="Genomic_DNA"/>
</dbReference>
<reference evidence="1 2" key="1">
    <citation type="submission" date="2020-10" db="EMBL/GenBank/DDBJ databases">
        <authorList>
            <person name="Sedaghatjoo S."/>
        </authorList>
    </citation>
    <scope>NUCLEOTIDE SEQUENCE [LARGE SCALE GENOMIC DNA]</scope>
    <source>
        <strain evidence="1 2">LLFL</strain>
    </source>
</reference>
<proteinExistence type="predicted"/>
<feature type="non-terminal residue" evidence="1">
    <location>
        <position position="254"/>
    </location>
</feature>
<keyword evidence="2" id="KW-1185">Reference proteome</keyword>
<sequence length="254" mass="27760">MGRRIPIVGELKILGLTFQSDGRFNIHASNVIAKATRAVHTLLGQGNRAWGFNYSNMRVLYEVGVVPIMAYASTVWVKPMDTVVGSGGHLAELAKIQRMAAIRITGTYKSTASEVLNFEAALLPIDLKIFQRQQHALVRFLTLPETHPLARQIDRIKDRPVRSVPGPIHLLFRAYPDLAEASVVRQLPRPVPGENELLLVASVAGSKEEALQEHERTLADTIEEAVHVYTDGSGLDGRFGAASFVLNGHVAGGE</sequence>
<dbReference type="Proteomes" id="UP000836404">
    <property type="component" value="Unassembled WGS sequence"/>
</dbReference>
<organism evidence="1 2">
    <name type="scientific">Tilletia laevis</name>
    <dbReference type="NCBI Taxonomy" id="157183"/>
    <lineage>
        <taxon>Eukaryota</taxon>
        <taxon>Fungi</taxon>
        <taxon>Dikarya</taxon>
        <taxon>Basidiomycota</taxon>
        <taxon>Ustilaginomycotina</taxon>
        <taxon>Exobasidiomycetes</taxon>
        <taxon>Tilletiales</taxon>
        <taxon>Tilletiaceae</taxon>
        <taxon>Tilletia</taxon>
    </lineage>
</organism>
<gene>
    <name evidence="1" type="ORF">JKILLFL_G9802</name>
</gene>
<dbReference type="AlphaFoldDB" id="A0A9N8QLY3"/>
<accession>A0A9N8QLY3</accession>